<protein>
    <submittedName>
        <fullName evidence="1">Uncharacterized protein</fullName>
    </submittedName>
</protein>
<accession>Q22KG4</accession>
<organism evidence="1 2">
    <name type="scientific">Tetrahymena thermophila (strain SB210)</name>
    <dbReference type="NCBI Taxonomy" id="312017"/>
    <lineage>
        <taxon>Eukaryota</taxon>
        <taxon>Sar</taxon>
        <taxon>Alveolata</taxon>
        <taxon>Ciliophora</taxon>
        <taxon>Intramacronucleata</taxon>
        <taxon>Oligohymenophorea</taxon>
        <taxon>Hymenostomatida</taxon>
        <taxon>Tetrahymenina</taxon>
        <taxon>Tetrahymenidae</taxon>
        <taxon>Tetrahymena</taxon>
    </lineage>
</organism>
<evidence type="ECO:0000313" key="1">
    <source>
        <dbReference type="EMBL" id="EAR85835.1"/>
    </source>
</evidence>
<dbReference type="HOGENOM" id="CLU_2693256_0_0_1"/>
<dbReference type="GeneID" id="7825301"/>
<dbReference type="Proteomes" id="UP000009168">
    <property type="component" value="Unassembled WGS sequence"/>
</dbReference>
<proteinExistence type="predicted"/>
<keyword evidence="2" id="KW-1185">Reference proteome</keyword>
<dbReference type="EMBL" id="GG662498">
    <property type="protein sequence ID" value="EAR85835.1"/>
    <property type="molecule type" value="Genomic_DNA"/>
</dbReference>
<sequence length="74" mass="8925">MDYVKGWLKIVPIRFFNNNQNTEEEDNQKLSIYYDLFSKIEETASTKMKDQDKILILKQLEQYDILFAQQDKSE</sequence>
<dbReference type="KEGG" id="tet:TTHERM_00313170"/>
<dbReference type="InParanoid" id="Q22KG4"/>
<name>Q22KG4_TETTS</name>
<dbReference type="RefSeq" id="XP_001033498.1">
    <property type="nucleotide sequence ID" value="XM_001033498.1"/>
</dbReference>
<evidence type="ECO:0000313" key="2">
    <source>
        <dbReference type="Proteomes" id="UP000009168"/>
    </source>
</evidence>
<gene>
    <name evidence="1" type="ORF">TTHERM_00313170</name>
</gene>
<reference evidence="2" key="1">
    <citation type="journal article" date="2006" name="PLoS Biol.">
        <title>Macronuclear genome sequence of the ciliate Tetrahymena thermophila, a model eukaryote.</title>
        <authorList>
            <person name="Eisen J.A."/>
            <person name="Coyne R.S."/>
            <person name="Wu M."/>
            <person name="Wu D."/>
            <person name="Thiagarajan M."/>
            <person name="Wortman J.R."/>
            <person name="Badger J.H."/>
            <person name="Ren Q."/>
            <person name="Amedeo P."/>
            <person name="Jones K.M."/>
            <person name="Tallon L.J."/>
            <person name="Delcher A.L."/>
            <person name="Salzberg S.L."/>
            <person name="Silva J.C."/>
            <person name="Haas B.J."/>
            <person name="Majoros W.H."/>
            <person name="Farzad M."/>
            <person name="Carlton J.M."/>
            <person name="Smith R.K. Jr."/>
            <person name="Garg J."/>
            <person name="Pearlman R.E."/>
            <person name="Karrer K.M."/>
            <person name="Sun L."/>
            <person name="Manning G."/>
            <person name="Elde N.C."/>
            <person name="Turkewitz A.P."/>
            <person name="Asai D.J."/>
            <person name="Wilkes D.E."/>
            <person name="Wang Y."/>
            <person name="Cai H."/>
            <person name="Collins K."/>
            <person name="Stewart B.A."/>
            <person name="Lee S.R."/>
            <person name="Wilamowska K."/>
            <person name="Weinberg Z."/>
            <person name="Ruzzo W.L."/>
            <person name="Wloga D."/>
            <person name="Gaertig J."/>
            <person name="Frankel J."/>
            <person name="Tsao C.-C."/>
            <person name="Gorovsky M.A."/>
            <person name="Keeling P.J."/>
            <person name="Waller R.F."/>
            <person name="Patron N.J."/>
            <person name="Cherry J.M."/>
            <person name="Stover N.A."/>
            <person name="Krieger C.J."/>
            <person name="del Toro C."/>
            <person name="Ryder H.F."/>
            <person name="Williamson S.C."/>
            <person name="Barbeau R.A."/>
            <person name="Hamilton E.P."/>
            <person name="Orias E."/>
        </authorList>
    </citation>
    <scope>NUCLEOTIDE SEQUENCE [LARGE SCALE GENOMIC DNA]</scope>
    <source>
        <strain evidence="2">SB210</strain>
    </source>
</reference>
<dbReference type="AlphaFoldDB" id="Q22KG4"/>